<sequence>MAWYLNRGLATEIDTGTSNKAIKLLFEPLGRTMIDDPYYLKVKQNICVKCGGDKLLNKFYVVPYEFRQYFPFRFKVRSSHDIVLICVDCRECITPAYNMKKKMFYLNAFGPLWKEYEENNQKHKISHEIVKARKSARALLTAKDKMPIEKRDDLERCIRQVCELDSDIELCDNILKDVLTMDSKVENPNYESAAEILVKNLLEGNLDIPRPEECKRSETCNCFLCHGDASKPGDIEHARLKGFVRSWRYHFVSTLNGQENFLPEGWSIQHKIQDYEDARSISRT</sequence>
<dbReference type="AlphaFoldDB" id="A0A7S3LR98"/>
<evidence type="ECO:0000313" key="1">
    <source>
        <dbReference type="EMBL" id="CAE0439794.1"/>
    </source>
</evidence>
<accession>A0A7S3LR98</accession>
<reference evidence="1" key="1">
    <citation type="submission" date="2021-01" db="EMBL/GenBank/DDBJ databases">
        <authorList>
            <person name="Corre E."/>
            <person name="Pelletier E."/>
            <person name="Niang G."/>
            <person name="Scheremetjew M."/>
            <person name="Finn R."/>
            <person name="Kale V."/>
            <person name="Holt S."/>
            <person name="Cochrane G."/>
            <person name="Meng A."/>
            <person name="Brown T."/>
            <person name="Cohen L."/>
        </authorList>
    </citation>
    <scope>NUCLEOTIDE SEQUENCE</scope>
    <source>
        <strain evidence="1">GSBS06</strain>
    </source>
</reference>
<protein>
    <submittedName>
        <fullName evidence="1">Uncharacterized protein</fullName>
    </submittedName>
</protein>
<name>A0A7S3LR98_9STRA</name>
<dbReference type="EMBL" id="HBIN01013201">
    <property type="protein sequence ID" value="CAE0439794.1"/>
    <property type="molecule type" value="Transcribed_RNA"/>
</dbReference>
<gene>
    <name evidence="1" type="ORF">ASTO00021_LOCUS9966</name>
</gene>
<organism evidence="1">
    <name type="scientific">Aplanochytrium stocchinoi</name>
    <dbReference type="NCBI Taxonomy" id="215587"/>
    <lineage>
        <taxon>Eukaryota</taxon>
        <taxon>Sar</taxon>
        <taxon>Stramenopiles</taxon>
        <taxon>Bigyra</taxon>
        <taxon>Labyrinthulomycetes</taxon>
        <taxon>Thraustochytrida</taxon>
        <taxon>Thraustochytriidae</taxon>
        <taxon>Aplanochytrium</taxon>
    </lineage>
</organism>
<proteinExistence type="predicted"/>